<dbReference type="PANTHER" id="PTHR30115">
    <property type="entry name" value="NITROGEN REGULATORY PROTEIN P-II"/>
    <property type="match status" value="1"/>
</dbReference>
<dbReference type="Pfam" id="PF00543">
    <property type="entry name" value="P-II"/>
    <property type="match status" value="1"/>
</dbReference>
<evidence type="ECO:0000256" key="3">
    <source>
        <dbReference type="ARBA" id="ARBA00023163"/>
    </source>
</evidence>
<comment type="similarity">
    <text evidence="5">Belongs to the P(II) protein family.</text>
</comment>
<evidence type="ECO:0000256" key="4">
    <source>
        <dbReference type="ARBA" id="ARBA00023231"/>
    </source>
</evidence>
<dbReference type="GO" id="GO:0030234">
    <property type="term" value="F:enzyme regulator activity"/>
    <property type="evidence" value="ECO:0007669"/>
    <property type="project" value="InterPro"/>
</dbReference>
<dbReference type="AlphaFoldDB" id="A0A212JNL4"/>
<dbReference type="PRINTS" id="PR00340">
    <property type="entry name" value="PIIGLNB"/>
</dbReference>
<dbReference type="InterPro" id="IPR017918">
    <property type="entry name" value="N-reg_PII_CS"/>
</dbReference>
<proteinExistence type="inferred from homology"/>
<organism evidence="6">
    <name type="scientific">uncultured Desulfovibrio sp</name>
    <dbReference type="NCBI Taxonomy" id="167968"/>
    <lineage>
        <taxon>Bacteria</taxon>
        <taxon>Pseudomonadati</taxon>
        <taxon>Thermodesulfobacteriota</taxon>
        <taxon>Desulfovibrionia</taxon>
        <taxon>Desulfovibrionales</taxon>
        <taxon>Desulfovibrionaceae</taxon>
        <taxon>Desulfovibrio</taxon>
        <taxon>environmental samples</taxon>
    </lineage>
</organism>
<dbReference type="SUPFAM" id="SSF54913">
    <property type="entry name" value="GlnB-like"/>
    <property type="match status" value="1"/>
</dbReference>
<sequence>MKMVRAIVRPESTENVVEGLAASGFVALTKIQAFGRGKQKGLDSGSVHYDELPKNLLMMVVEDEHVDQVLQLVQSYANTGNFGDGKVFVSPVERVLTIRTGQEGI</sequence>
<name>A0A212JNL4_9BACT</name>
<evidence type="ECO:0000313" key="6">
    <source>
        <dbReference type="EMBL" id="SBW00990.1"/>
    </source>
</evidence>
<accession>A0A212JNL4</accession>
<keyword evidence="3" id="KW-0804">Transcription</keyword>
<dbReference type="GO" id="GO:0005829">
    <property type="term" value="C:cytosol"/>
    <property type="evidence" value="ECO:0007669"/>
    <property type="project" value="TreeGrafter"/>
</dbReference>
<dbReference type="EMBL" id="FLUP01000001">
    <property type="protein sequence ID" value="SBW00990.1"/>
    <property type="molecule type" value="Genomic_DNA"/>
</dbReference>
<dbReference type="PANTHER" id="PTHR30115:SF13">
    <property type="entry name" value="PII-LIKE PROTEIN GLNBI"/>
    <property type="match status" value="1"/>
</dbReference>
<dbReference type="GO" id="GO:0006808">
    <property type="term" value="P:regulation of nitrogen utilization"/>
    <property type="evidence" value="ECO:0007669"/>
    <property type="project" value="InterPro"/>
</dbReference>
<comment type="function">
    <text evidence="1">Could be involved in the regulation of nitrogen fixation.</text>
</comment>
<keyword evidence="4" id="KW-0535">Nitrogen fixation</keyword>
<evidence type="ECO:0000256" key="1">
    <source>
        <dbReference type="ARBA" id="ARBA00002440"/>
    </source>
</evidence>
<protein>
    <submittedName>
        <fullName evidence="6">Nitrogen fixation nifHD2 region GlnB-like protein 1</fullName>
    </submittedName>
</protein>
<reference evidence="6" key="1">
    <citation type="submission" date="2016-04" db="EMBL/GenBank/DDBJ databases">
        <authorList>
            <person name="Evans L.H."/>
            <person name="Alamgir A."/>
            <person name="Owens N."/>
            <person name="Weber N.D."/>
            <person name="Virtaneva K."/>
            <person name="Barbian K."/>
            <person name="Babar A."/>
            <person name="Rosenke K."/>
        </authorList>
    </citation>
    <scope>NUCLEOTIDE SEQUENCE</scope>
    <source>
        <strain evidence="6">92-2</strain>
    </source>
</reference>
<dbReference type="InterPro" id="IPR011322">
    <property type="entry name" value="N-reg_PII-like_a/b"/>
</dbReference>
<dbReference type="GO" id="GO:0005524">
    <property type="term" value="F:ATP binding"/>
    <property type="evidence" value="ECO:0007669"/>
    <property type="project" value="TreeGrafter"/>
</dbReference>
<evidence type="ECO:0000256" key="2">
    <source>
        <dbReference type="ARBA" id="ARBA00023015"/>
    </source>
</evidence>
<dbReference type="InterPro" id="IPR015867">
    <property type="entry name" value="N-reg_PII/ATP_PRibTrfase_C"/>
</dbReference>
<dbReference type="InterPro" id="IPR002187">
    <property type="entry name" value="N-reg_PII"/>
</dbReference>
<dbReference type="PROSITE" id="PS51343">
    <property type="entry name" value="PII_GLNB_DOM"/>
    <property type="match status" value="1"/>
</dbReference>
<dbReference type="PROSITE" id="PS00638">
    <property type="entry name" value="PII_GLNB_CTER"/>
    <property type="match status" value="1"/>
</dbReference>
<evidence type="ECO:0000256" key="5">
    <source>
        <dbReference type="RuleBase" id="RU003936"/>
    </source>
</evidence>
<dbReference type="SMART" id="SM00938">
    <property type="entry name" value="P-II"/>
    <property type="match status" value="1"/>
</dbReference>
<gene>
    <name evidence="6" type="ORF">KM92DES2_11431</name>
</gene>
<keyword evidence="2" id="KW-0805">Transcription regulation</keyword>
<dbReference type="Gene3D" id="3.30.70.120">
    <property type="match status" value="1"/>
</dbReference>
<dbReference type="RefSeq" id="WP_192113562.1">
    <property type="nucleotide sequence ID" value="NZ_LT598928.1"/>
</dbReference>